<dbReference type="RefSeq" id="WP_344824566.1">
    <property type="nucleotide sequence ID" value="NZ_BAABEZ010000022.1"/>
</dbReference>
<dbReference type="PANTHER" id="PTHR42856">
    <property type="entry name" value="ACYL-COENZYME A THIOESTERASE PAAI"/>
    <property type="match status" value="1"/>
</dbReference>
<protein>
    <submittedName>
        <fullName evidence="3">Hydroxyphenylacetyl-CoA thioesterase PaaI</fullName>
    </submittedName>
</protein>
<keyword evidence="1" id="KW-0378">Hydrolase</keyword>
<keyword evidence="4" id="KW-1185">Reference proteome</keyword>
<dbReference type="InterPro" id="IPR006683">
    <property type="entry name" value="Thioestr_dom"/>
</dbReference>
<evidence type="ECO:0000313" key="3">
    <source>
        <dbReference type="EMBL" id="GAA4453586.1"/>
    </source>
</evidence>
<dbReference type="PANTHER" id="PTHR42856:SF1">
    <property type="entry name" value="ACYL-COENZYME A THIOESTERASE PAAI"/>
    <property type="match status" value="1"/>
</dbReference>
<dbReference type="Gene3D" id="3.10.129.10">
    <property type="entry name" value="Hotdog Thioesterase"/>
    <property type="match status" value="1"/>
</dbReference>
<comment type="caution">
    <text evidence="3">The sequence shown here is derived from an EMBL/GenBank/DDBJ whole genome shotgun (WGS) entry which is preliminary data.</text>
</comment>
<evidence type="ECO:0000313" key="4">
    <source>
        <dbReference type="Proteomes" id="UP001501410"/>
    </source>
</evidence>
<dbReference type="InterPro" id="IPR052723">
    <property type="entry name" value="Acyl-CoA_thioesterase_PaaI"/>
</dbReference>
<dbReference type="Proteomes" id="UP001501410">
    <property type="component" value="Unassembled WGS sequence"/>
</dbReference>
<dbReference type="InterPro" id="IPR003736">
    <property type="entry name" value="PAAI_dom"/>
</dbReference>
<dbReference type="NCBIfam" id="TIGR00369">
    <property type="entry name" value="unchar_dom_1"/>
    <property type="match status" value="1"/>
</dbReference>
<accession>A0ABP8MRD1</accession>
<dbReference type="Pfam" id="PF03061">
    <property type="entry name" value="4HBT"/>
    <property type="match status" value="1"/>
</dbReference>
<proteinExistence type="predicted"/>
<name>A0ABP8MRD1_9BACT</name>
<dbReference type="NCBIfam" id="TIGR02286">
    <property type="entry name" value="PaaD"/>
    <property type="match status" value="1"/>
</dbReference>
<feature type="domain" description="Thioesterase" evidence="2">
    <location>
        <begin position="46"/>
        <end position="121"/>
    </location>
</feature>
<dbReference type="InterPro" id="IPR029069">
    <property type="entry name" value="HotDog_dom_sf"/>
</dbReference>
<dbReference type="SUPFAM" id="SSF54637">
    <property type="entry name" value="Thioesterase/thiol ester dehydrase-isomerase"/>
    <property type="match status" value="1"/>
</dbReference>
<evidence type="ECO:0000256" key="1">
    <source>
        <dbReference type="ARBA" id="ARBA00022801"/>
    </source>
</evidence>
<gene>
    <name evidence="3" type="primary">paaI</name>
    <name evidence="3" type="ORF">GCM10023092_14160</name>
</gene>
<reference evidence="4" key="1">
    <citation type="journal article" date="2019" name="Int. J. Syst. Evol. Microbiol.">
        <title>The Global Catalogue of Microorganisms (GCM) 10K type strain sequencing project: providing services to taxonomists for standard genome sequencing and annotation.</title>
        <authorList>
            <consortium name="The Broad Institute Genomics Platform"/>
            <consortium name="The Broad Institute Genome Sequencing Center for Infectious Disease"/>
            <person name="Wu L."/>
            <person name="Ma J."/>
        </authorList>
    </citation>
    <scope>NUCLEOTIDE SEQUENCE [LARGE SCALE GENOMIC DNA]</scope>
    <source>
        <strain evidence="4">JCM 31921</strain>
    </source>
</reference>
<dbReference type="EMBL" id="BAABEZ010000022">
    <property type="protein sequence ID" value="GAA4453586.1"/>
    <property type="molecule type" value="Genomic_DNA"/>
</dbReference>
<sequence>MEPNAIVDRMLEQDYFSRWLGLEITSVGKGSCTLAYTVRRDMLNGHGQVHGGVLFSASDSAFAFASNSQGRIAVALDVSITFTKAAKEGERLRVTAQEQHLGNKVGVYDIRTENEQGQLVALFKGTVYRTSVSFDDAAEDKS</sequence>
<dbReference type="InterPro" id="IPR011973">
    <property type="entry name" value="PaaD"/>
</dbReference>
<dbReference type="CDD" id="cd03443">
    <property type="entry name" value="PaaI_thioesterase"/>
    <property type="match status" value="1"/>
</dbReference>
<evidence type="ECO:0000259" key="2">
    <source>
        <dbReference type="Pfam" id="PF03061"/>
    </source>
</evidence>
<organism evidence="3 4">
    <name type="scientific">Rurimicrobium arvi</name>
    <dbReference type="NCBI Taxonomy" id="2049916"/>
    <lineage>
        <taxon>Bacteria</taxon>
        <taxon>Pseudomonadati</taxon>
        <taxon>Bacteroidota</taxon>
        <taxon>Chitinophagia</taxon>
        <taxon>Chitinophagales</taxon>
        <taxon>Chitinophagaceae</taxon>
        <taxon>Rurimicrobium</taxon>
    </lineage>
</organism>